<keyword evidence="3" id="KW-1185">Reference proteome</keyword>
<comment type="caution">
    <text evidence="2">The sequence shown here is derived from an EMBL/GenBank/DDBJ whole genome shotgun (WGS) entry which is preliminary data.</text>
</comment>
<dbReference type="Proteomes" id="UP000038010">
    <property type="component" value="Unassembled WGS sequence"/>
</dbReference>
<evidence type="ECO:0000313" key="3">
    <source>
        <dbReference type="Proteomes" id="UP000038010"/>
    </source>
</evidence>
<dbReference type="AlphaFoldDB" id="A0A0N0NJF6"/>
<feature type="transmembrane region" description="Helical" evidence="1">
    <location>
        <begin position="12"/>
        <end position="32"/>
    </location>
</feature>
<reference evidence="2 3" key="1">
    <citation type="submission" date="2015-06" db="EMBL/GenBank/DDBJ databases">
        <title>Draft genome of the ant-associated black yeast Phialophora attae CBS 131958.</title>
        <authorList>
            <person name="Moreno L.F."/>
            <person name="Stielow B.J."/>
            <person name="de Hoog S."/>
            <person name="Vicente V.A."/>
            <person name="Weiss V.A."/>
            <person name="de Vries M."/>
            <person name="Cruz L.M."/>
            <person name="Souza E.M."/>
        </authorList>
    </citation>
    <scope>NUCLEOTIDE SEQUENCE [LARGE SCALE GENOMIC DNA]</scope>
    <source>
        <strain evidence="2 3">CBS 131958</strain>
    </source>
</reference>
<dbReference type="RefSeq" id="XP_017996811.1">
    <property type="nucleotide sequence ID" value="XM_018140696.1"/>
</dbReference>
<keyword evidence="1" id="KW-0472">Membrane</keyword>
<gene>
    <name evidence="2" type="ORF">AB675_11818</name>
</gene>
<dbReference type="VEuPathDB" id="FungiDB:AB675_11818"/>
<keyword evidence="1" id="KW-0812">Transmembrane</keyword>
<accession>A0A0N0NJF6</accession>
<keyword evidence="1" id="KW-1133">Transmembrane helix</keyword>
<sequence length="334" mass="37612">MQIDWQYIVIELLTYIVFCIVYIWTTVLWLLAKIPLWPYILTGGWWPFRRKTIPEPTSSEHTLPPHALSSSVYHIADTDTTAEETVLKGPFPEHIRAALAEIDYASPHLVHASHFLQKANAWNEVGTWVAAVTGLNPEITKMRKQVLGTIKECKGLLQSWLLTLRETLHCVERRKMKAWGSGLNLEVVSVEDLEEEVWEMKNDVDAWTGVLRGLVQVAREVAASWFTRDSADASAPPDYVASEVEARVARQMALIWTSSLNTVLGDFKVGIDAAAGDSGGFYTFLTLEGDVVPACEVAKFVPRECLPVDWLRRPAAREKPALLSRARWRGVFSR</sequence>
<organism evidence="2 3">
    <name type="scientific">Cyphellophora attinorum</name>
    <dbReference type="NCBI Taxonomy" id="1664694"/>
    <lineage>
        <taxon>Eukaryota</taxon>
        <taxon>Fungi</taxon>
        <taxon>Dikarya</taxon>
        <taxon>Ascomycota</taxon>
        <taxon>Pezizomycotina</taxon>
        <taxon>Eurotiomycetes</taxon>
        <taxon>Chaetothyriomycetidae</taxon>
        <taxon>Chaetothyriales</taxon>
        <taxon>Cyphellophoraceae</taxon>
        <taxon>Cyphellophora</taxon>
    </lineage>
</organism>
<dbReference type="GeneID" id="28732577"/>
<evidence type="ECO:0000313" key="2">
    <source>
        <dbReference type="EMBL" id="KPI36848.1"/>
    </source>
</evidence>
<proteinExistence type="predicted"/>
<name>A0A0N0NJF6_9EURO</name>
<protein>
    <submittedName>
        <fullName evidence="2">Uncharacterized protein</fullName>
    </submittedName>
</protein>
<evidence type="ECO:0000256" key="1">
    <source>
        <dbReference type="SAM" id="Phobius"/>
    </source>
</evidence>
<dbReference type="EMBL" id="LFJN01000028">
    <property type="protein sequence ID" value="KPI36848.1"/>
    <property type="molecule type" value="Genomic_DNA"/>
</dbReference>